<dbReference type="PANTHER" id="PTHR11054:SF0">
    <property type="entry name" value="6-PHOSPHOGLUCONOLACTONASE"/>
    <property type="match status" value="1"/>
</dbReference>
<evidence type="ECO:0000313" key="10">
    <source>
        <dbReference type="Proteomes" id="UP001432128"/>
    </source>
</evidence>
<accession>A0AAU4K3J9</accession>
<evidence type="ECO:0000256" key="5">
    <source>
        <dbReference type="ARBA" id="ARBA00013198"/>
    </source>
</evidence>
<dbReference type="PANTHER" id="PTHR11054">
    <property type="entry name" value="6-PHOSPHOGLUCONOLACTONASE"/>
    <property type="match status" value="1"/>
</dbReference>
<comment type="pathway">
    <text evidence="3 7">Carbohydrate degradation; pentose phosphate pathway; D-ribulose 5-phosphate from D-glucose 6-phosphate (oxidative stage): step 2/3.</text>
</comment>
<comment type="similarity">
    <text evidence="4 7">Belongs to the glucosamine/galactosamine-6-phosphate isomerase family. 6-phosphogluconolactonase subfamily.</text>
</comment>
<keyword evidence="7 9" id="KW-0378">Hydrolase</keyword>
<dbReference type="GO" id="GO:0017057">
    <property type="term" value="F:6-phosphogluconolactonase activity"/>
    <property type="evidence" value="ECO:0007669"/>
    <property type="project" value="UniProtKB-UniRule"/>
</dbReference>
<dbReference type="NCBIfam" id="TIGR01198">
    <property type="entry name" value="pgl"/>
    <property type="match status" value="1"/>
</dbReference>
<evidence type="ECO:0000256" key="2">
    <source>
        <dbReference type="ARBA" id="ARBA00002681"/>
    </source>
</evidence>
<dbReference type="GO" id="GO:0006098">
    <property type="term" value="P:pentose-phosphate shunt"/>
    <property type="evidence" value="ECO:0007669"/>
    <property type="project" value="InterPro"/>
</dbReference>
<dbReference type="InterPro" id="IPR005900">
    <property type="entry name" value="6-phosphogluconolactonase_DevB"/>
</dbReference>
<dbReference type="SUPFAM" id="SSF100950">
    <property type="entry name" value="NagB/RpiA/CoA transferase-like"/>
    <property type="match status" value="1"/>
</dbReference>
<comment type="catalytic activity">
    <reaction evidence="1 7">
        <text>6-phospho-D-glucono-1,5-lactone + H2O = 6-phospho-D-gluconate + H(+)</text>
        <dbReference type="Rhea" id="RHEA:12556"/>
        <dbReference type="ChEBI" id="CHEBI:15377"/>
        <dbReference type="ChEBI" id="CHEBI:15378"/>
        <dbReference type="ChEBI" id="CHEBI:57955"/>
        <dbReference type="ChEBI" id="CHEBI:58759"/>
        <dbReference type="EC" id="3.1.1.31"/>
    </reaction>
</comment>
<gene>
    <name evidence="7 9" type="primary">pgl</name>
    <name evidence="9" type="ORF">OG579_01975</name>
</gene>
<evidence type="ECO:0000256" key="3">
    <source>
        <dbReference type="ARBA" id="ARBA00004961"/>
    </source>
</evidence>
<name>A0AAU4K3J9_9NOCA</name>
<evidence type="ECO:0000256" key="4">
    <source>
        <dbReference type="ARBA" id="ARBA00010662"/>
    </source>
</evidence>
<evidence type="ECO:0000313" key="9">
    <source>
        <dbReference type="EMBL" id="WUM20631.1"/>
    </source>
</evidence>
<dbReference type="CDD" id="cd01400">
    <property type="entry name" value="6PGL"/>
    <property type="match status" value="1"/>
</dbReference>
<dbReference type="InterPro" id="IPR037171">
    <property type="entry name" value="NagB/RpiA_transferase-like"/>
</dbReference>
<feature type="domain" description="Glucosamine/galactosamine-6-phosphate isomerase" evidence="8">
    <location>
        <begin position="16"/>
        <end position="245"/>
    </location>
</feature>
<protein>
    <recommendedName>
        <fullName evidence="6 7">6-phosphogluconolactonase</fullName>
        <shortName evidence="7">6PGL</shortName>
        <ecNumber evidence="5 7">3.1.1.31</ecNumber>
    </recommendedName>
</protein>
<evidence type="ECO:0000259" key="8">
    <source>
        <dbReference type="Pfam" id="PF01182"/>
    </source>
</evidence>
<sequence length="263" mass="27664">MTSVGRPVPEVVVADDKAALIDAAGTRLVHTLVTAQRERGSASLVLTGGSNGVAIAEWLRDNAASAADDPLDWARLDLWFGDERFVAGDDDERNHKQLSDALLNHVPVDASRVFVMAPSDGEFGDDIEAAAGQYRQWLSDAGHGAASPAFDVHLLGMGGEGHINSLFPHTPALAERDDTVVSVHDSPKPPPRRITLTVPVVCRSREVWFLVAGEDKAEAAAAGITGGDAGQWPCAAVHGSEATVWFLDSAAASSLDPDAAHPL</sequence>
<dbReference type="Gene3D" id="3.40.50.1360">
    <property type="match status" value="1"/>
</dbReference>
<comment type="function">
    <text evidence="2 7">Hydrolysis of 6-phosphogluconolactone to 6-phosphogluconate.</text>
</comment>
<reference evidence="9 10" key="1">
    <citation type="submission" date="2022-10" db="EMBL/GenBank/DDBJ databases">
        <title>The complete genomes of actinobacterial strains from the NBC collection.</title>
        <authorList>
            <person name="Joergensen T.S."/>
            <person name="Alvarez Arevalo M."/>
            <person name="Sterndorff E.B."/>
            <person name="Faurdal D."/>
            <person name="Vuksanovic O."/>
            <person name="Mourched A.-S."/>
            <person name="Charusanti P."/>
            <person name="Shaw S."/>
            <person name="Blin K."/>
            <person name="Weber T."/>
        </authorList>
    </citation>
    <scope>NUCLEOTIDE SEQUENCE [LARGE SCALE GENOMIC DNA]</scope>
    <source>
        <strain evidence="9 10">NBC_00319</strain>
    </source>
</reference>
<dbReference type="InterPro" id="IPR039104">
    <property type="entry name" value="6PGL"/>
</dbReference>
<keyword evidence="10" id="KW-1185">Reference proteome</keyword>
<dbReference type="EC" id="3.1.1.31" evidence="5 7"/>
<dbReference type="RefSeq" id="WP_328857887.1">
    <property type="nucleotide sequence ID" value="NZ_CP108021.1"/>
</dbReference>
<dbReference type="KEGG" id="whr:OG579_01975"/>
<dbReference type="GO" id="GO:0005975">
    <property type="term" value="P:carbohydrate metabolic process"/>
    <property type="evidence" value="ECO:0007669"/>
    <property type="project" value="UniProtKB-UniRule"/>
</dbReference>
<dbReference type="Proteomes" id="UP001432128">
    <property type="component" value="Chromosome"/>
</dbReference>
<evidence type="ECO:0000256" key="7">
    <source>
        <dbReference type="RuleBase" id="RU365095"/>
    </source>
</evidence>
<evidence type="ECO:0000256" key="1">
    <source>
        <dbReference type="ARBA" id="ARBA00000832"/>
    </source>
</evidence>
<dbReference type="InterPro" id="IPR006148">
    <property type="entry name" value="Glc/Gal-6P_isomerase"/>
</dbReference>
<evidence type="ECO:0000256" key="6">
    <source>
        <dbReference type="ARBA" id="ARBA00020337"/>
    </source>
</evidence>
<dbReference type="AlphaFoldDB" id="A0AAU4K3J9"/>
<dbReference type="EMBL" id="CP108021">
    <property type="protein sequence ID" value="WUM20631.1"/>
    <property type="molecule type" value="Genomic_DNA"/>
</dbReference>
<proteinExistence type="inferred from homology"/>
<dbReference type="Pfam" id="PF01182">
    <property type="entry name" value="Glucosamine_iso"/>
    <property type="match status" value="1"/>
</dbReference>
<organism evidence="9 10">
    <name type="scientific">Williamsia herbipolensis</name>
    <dbReference type="NCBI Taxonomy" id="1603258"/>
    <lineage>
        <taxon>Bacteria</taxon>
        <taxon>Bacillati</taxon>
        <taxon>Actinomycetota</taxon>
        <taxon>Actinomycetes</taxon>
        <taxon>Mycobacteriales</taxon>
        <taxon>Nocardiaceae</taxon>
        <taxon>Williamsia</taxon>
    </lineage>
</organism>